<accession>A0ABX1XRB0</accession>
<dbReference type="Gene3D" id="3.40.190.10">
    <property type="entry name" value="Periplasmic binding protein-like II"/>
    <property type="match status" value="2"/>
</dbReference>
<dbReference type="InterPro" id="IPR050490">
    <property type="entry name" value="Bact_solute-bd_prot1"/>
</dbReference>
<dbReference type="PROSITE" id="PS51257">
    <property type="entry name" value="PROKAR_LIPOPROTEIN"/>
    <property type="match status" value="1"/>
</dbReference>
<evidence type="ECO:0000313" key="2">
    <source>
        <dbReference type="EMBL" id="NOU70385.1"/>
    </source>
</evidence>
<name>A0ABX1XRB0_9BACL</name>
<dbReference type="SUPFAM" id="SSF53850">
    <property type="entry name" value="Periplasmic binding protein-like II"/>
    <property type="match status" value="1"/>
</dbReference>
<feature type="signal peptide" evidence="1">
    <location>
        <begin position="1"/>
        <end position="27"/>
    </location>
</feature>
<proteinExistence type="predicted"/>
<dbReference type="Pfam" id="PF01547">
    <property type="entry name" value="SBP_bac_1"/>
    <property type="match status" value="1"/>
</dbReference>
<evidence type="ECO:0000313" key="3">
    <source>
        <dbReference type="Proteomes" id="UP000616779"/>
    </source>
</evidence>
<evidence type="ECO:0000256" key="1">
    <source>
        <dbReference type="SAM" id="SignalP"/>
    </source>
</evidence>
<dbReference type="PANTHER" id="PTHR43649">
    <property type="entry name" value="ARABINOSE-BINDING PROTEIN-RELATED"/>
    <property type="match status" value="1"/>
</dbReference>
<dbReference type="InterPro" id="IPR006059">
    <property type="entry name" value="SBP"/>
</dbReference>
<feature type="chain" id="PRO_5047150982" evidence="1">
    <location>
        <begin position="28"/>
        <end position="515"/>
    </location>
</feature>
<organism evidence="2 3">
    <name type="scientific">Paenibacillus phytorum</name>
    <dbReference type="NCBI Taxonomy" id="2654977"/>
    <lineage>
        <taxon>Bacteria</taxon>
        <taxon>Bacillati</taxon>
        <taxon>Bacillota</taxon>
        <taxon>Bacilli</taxon>
        <taxon>Bacillales</taxon>
        <taxon>Paenibacillaceae</taxon>
        <taxon>Paenibacillus</taxon>
    </lineage>
</organism>
<comment type="caution">
    <text evidence="2">The sequence shown here is derived from an EMBL/GenBank/DDBJ whole genome shotgun (WGS) entry which is preliminary data.</text>
</comment>
<sequence>MKRSRKTVTLLCATAVLLTSACSNGTAQIQSPAPGNIATPATPVKITYALSDYAKPLPDINDQPFVKHINQKANVSLDMQLIASASFDQNLRLKIASGEIPDLIQASGLNPAGVLTGNQTIPLDDLINKYGPNLKKFIPKDSWDDVTINGKIMGIPSVLLSPSNNILYIRKDWMEKVGGKIPQTSDELLDLLRLFRDKDPNGNGKQDEIAFTMRSNFTWWYNIAGMWGIGQSNYHVLNGEVTPDIINPNMKTALGFLKTMYDEKLLDSEFLTNATTDKKVYADVVGSFVHLTDSIENWNDAITKALPGKKPELIAIPTPKGKGYNGPVGGIKKPNDKYYVITKAAKNPEAIIKMLDWFATDEGVIFHRLGLEGDTYTKEGDKFVYDDAKDKTNKSDLRILAFGSQGTMNPIVDNNLKRTPDQQRLYNMRVSAMEMSRKEGLLKAEQGLPEAQTVKKFPDINPGNSPMYQEIAAKIVLGKLPLDAFDDYVKKYRQQGGDELIKEMTEAYNNLHAKK</sequence>
<dbReference type="Proteomes" id="UP000616779">
    <property type="component" value="Unassembled WGS sequence"/>
</dbReference>
<protein>
    <submittedName>
        <fullName evidence="2">Extracellular solute-binding protein</fullName>
    </submittedName>
</protein>
<dbReference type="RefSeq" id="WP_171640812.1">
    <property type="nucleotide sequence ID" value="NZ_WHOA01000019.1"/>
</dbReference>
<dbReference type="EMBL" id="WHOA01000019">
    <property type="protein sequence ID" value="NOU70385.1"/>
    <property type="molecule type" value="Genomic_DNA"/>
</dbReference>
<dbReference type="PANTHER" id="PTHR43649:SF12">
    <property type="entry name" value="DIACETYLCHITOBIOSE BINDING PROTEIN DASA"/>
    <property type="match status" value="1"/>
</dbReference>
<gene>
    <name evidence="2" type="ORF">GC098_02860</name>
</gene>
<keyword evidence="3" id="KW-1185">Reference proteome</keyword>
<reference evidence="2 3" key="1">
    <citation type="submission" date="2019-10" db="EMBL/GenBank/DDBJ databases">
        <title>Description of Paenibacillus terrestris sp. nov.</title>
        <authorList>
            <person name="Carlier A."/>
            <person name="Qi S."/>
        </authorList>
    </citation>
    <scope>NUCLEOTIDE SEQUENCE [LARGE SCALE GENOMIC DNA]</scope>
    <source>
        <strain evidence="2 3">LMG 31458</strain>
    </source>
</reference>
<keyword evidence="1" id="KW-0732">Signal</keyword>